<dbReference type="SUPFAM" id="SSF46785">
    <property type="entry name" value="Winged helix' DNA-binding domain"/>
    <property type="match status" value="1"/>
</dbReference>
<gene>
    <name evidence="1" type="ORF">SAE01_34700</name>
</gene>
<dbReference type="RefSeq" id="WP_147205083.1">
    <property type="nucleotide sequence ID" value="NZ_BJYT01000014.1"/>
</dbReference>
<dbReference type="EMBL" id="BJYT01000014">
    <property type="protein sequence ID" value="GEO10974.1"/>
    <property type="molecule type" value="Genomic_DNA"/>
</dbReference>
<evidence type="ECO:0008006" key="3">
    <source>
        <dbReference type="Google" id="ProtNLM"/>
    </source>
</evidence>
<evidence type="ECO:0000313" key="2">
    <source>
        <dbReference type="Proteomes" id="UP000321513"/>
    </source>
</evidence>
<name>A0A512BG87_9BACT</name>
<sequence length="83" mass="9215">MPQITPLIVLNTLIKHETLTLNDLAKEENIGMTLRPNDLQSVLDELNSNGFVDVLNDVSPVTYTITDDGITEGSRLSDKFEVE</sequence>
<dbReference type="AlphaFoldDB" id="A0A512BG87"/>
<dbReference type="InterPro" id="IPR036390">
    <property type="entry name" value="WH_DNA-bd_sf"/>
</dbReference>
<dbReference type="OrthoDB" id="853706at2"/>
<comment type="caution">
    <text evidence="1">The sequence shown here is derived from an EMBL/GenBank/DDBJ whole genome shotgun (WGS) entry which is preliminary data.</text>
</comment>
<evidence type="ECO:0000313" key="1">
    <source>
        <dbReference type="EMBL" id="GEO10974.1"/>
    </source>
</evidence>
<reference evidence="1 2" key="1">
    <citation type="submission" date="2019-07" db="EMBL/GenBank/DDBJ databases">
        <title>Whole genome shotgun sequence of Segetibacter aerophilus NBRC 106135.</title>
        <authorList>
            <person name="Hosoyama A."/>
            <person name="Uohara A."/>
            <person name="Ohji S."/>
            <person name="Ichikawa N."/>
        </authorList>
    </citation>
    <scope>NUCLEOTIDE SEQUENCE [LARGE SCALE GENOMIC DNA]</scope>
    <source>
        <strain evidence="1 2">NBRC 106135</strain>
    </source>
</reference>
<accession>A0A512BG87</accession>
<dbReference type="Gene3D" id="1.10.10.10">
    <property type="entry name" value="Winged helix-like DNA-binding domain superfamily/Winged helix DNA-binding domain"/>
    <property type="match status" value="1"/>
</dbReference>
<protein>
    <recommendedName>
        <fullName evidence="3">MarR family transcriptional regulator</fullName>
    </recommendedName>
</protein>
<proteinExistence type="predicted"/>
<keyword evidence="2" id="KW-1185">Reference proteome</keyword>
<dbReference type="Proteomes" id="UP000321513">
    <property type="component" value="Unassembled WGS sequence"/>
</dbReference>
<organism evidence="1 2">
    <name type="scientific">Segetibacter aerophilus</name>
    <dbReference type="NCBI Taxonomy" id="670293"/>
    <lineage>
        <taxon>Bacteria</taxon>
        <taxon>Pseudomonadati</taxon>
        <taxon>Bacteroidota</taxon>
        <taxon>Chitinophagia</taxon>
        <taxon>Chitinophagales</taxon>
        <taxon>Chitinophagaceae</taxon>
        <taxon>Segetibacter</taxon>
    </lineage>
</organism>
<dbReference type="InterPro" id="IPR036388">
    <property type="entry name" value="WH-like_DNA-bd_sf"/>
</dbReference>